<evidence type="ECO:0000256" key="4">
    <source>
        <dbReference type="ARBA" id="ARBA00023136"/>
    </source>
</evidence>
<dbReference type="InterPro" id="IPR019408">
    <property type="entry name" value="7TM_GPCR_serpentine_rcpt_Srab"/>
</dbReference>
<evidence type="ECO:0000256" key="1">
    <source>
        <dbReference type="ARBA" id="ARBA00004141"/>
    </source>
</evidence>
<feature type="transmembrane region" description="Helical" evidence="6">
    <location>
        <begin position="187"/>
        <end position="211"/>
    </location>
</feature>
<dbReference type="PANTHER" id="PTHR31357">
    <property type="entry name" value="SERPENTINE RECEPTOR CLASS ALPHA-10"/>
    <property type="match status" value="1"/>
</dbReference>
<evidence type="ECO:0000256" key="6">
    <source>
        <dbReference type="SAM" id="Phobius"/>
    </source>
</evidence>
<dbReference type="InterPro" id="IPR051080">
    <property type="entry name" value="Nematode_rcpt-like_serp_alpha"/>
</dbReference>
<feature type="non-terminal residue" evidence="7">
    <location>
        <position position="1"/>
    </location>
</feature>
<dbReference type="Proteomes" id="UP001328107">
    <property type="component" value="Unassembled WGS sequence"/>
</dbReference>
<reference evidence="8" key="1">
    <citation type="submission" date="2022-10" db="EMBL/GenBank/DDBJ databases">
        <title>Genome assembly of Pristionchus species.</title>
        <authorList>
            <person name="Yoshida K."/>
            <person name="Sommer R.J."/>
        </authorList>
    </citation>
    <scope>NUCLEOTIDE SEQUENCE [LARGE SCALE GENOMIC DNA]</scope>
    <source>
        <strain evidence="8">RS5460</strain>
    </source>
</reference>
<feature type="transmembrane region" description="Helical" evidence="6">
    <location>
        <begin position="96"/>
        <end position="121"/>
    </location>
</feature>
<feature type="transmembrane region" description="Helical" evidence="6">
    <location>
        <begin position="52"/>
        <end position="76"/>
    </location>
</feature>
<dbReference type="Pfam" id="PF10292">
    <property type="entry name" value="7TM_GPCR_Srab"/>
    <property type="match status" value="1"/>
</dbReference>
<accession>A0AAN5CE86</accession>
<comment type="similarity">
    <text evidence="5">Belongs to the nematode receptor-like protein sra family.</text>
</comment>
<feature type="non-terminal residue" evidence="7">
    <location>
        <position position="287"/>
    </location>
</feature>
<keyword evidence="4 6" id="KW-0472">Membrane</keyword>
<comment type="caution">
    <text evidence="7">The sequence shown here is derived from an EMBL/GenBank/DDBJ whole genome shotgun (WGS) entry which is preliminary data.</text>
</comment>
<evidence type="ECO:0000256" key="3">
    <source>
        <dbReference type="ARBA" id="ARBA00022989"/>
    </source>
</evidence>
<evidence type="ECO:0000313" key="7">
    <source>
        <dbReference type="EMBL" id="GMR38481.1"/>
    </source>
</evidence>
<evidence type="ECO:0008006" key="9">
    <source>
        <dbReference type="Google" id="ProtNLM"/>
    </source>
</evidence>
<proteinExistence type="inferred from homology"/>
<comment type="subcellular location">
    <subcellularLocation>
        <location evidence="1">Membrane</location>
        <topology evidence="1">Multi-pass membrane protein</topology>
    </subcellularLocation>
</comment>
<organism evidence="7 8">
    <name type="scientific">Pristionchus mayeri</name>
    <dbReference type="NCBI Taxonomy" id="1317129"/>
    <lineage>
        <taxon>Eukaryota</taxon>
        <taxon>Metazoa</taxon>
        <taxon>Ecdysozoa</taxon>
        <taxon>Nematoda</taxon>
        <taxon>Chromadorea</taxon>
        <taxon>Rhabditida</taxon>
        <taxon>Rhabditina</taxon>
        <taxon>Diplogasteromorpha</taxon>
        <taxon>Diplogasteroidea</taxon>
        <taxon>Neodiplogasteridae</taxon>
        <taxon>Pristionchus</taxon>
    </lineage>
</organism>
<keyword evidence="8" id="KW-1185">Reference proteome</keyword>
<protein>
    <recommendedName>
        <fullName evidence="9">G protein-coupled receptor</fullName>
    </recommendedName>
</protein>
<dbReference type="EMBL" id="BTRK01000002">
    <property type="protein sequence ID" value="GMR38481.1"/>
    <property type="molecule type" value="Genomic_DNA"/>
</dbReference>
<keyword evidence="2 6" id="KW-0812">Transmembrane</keyword>
<dbReference type="AlphaFoldDB" id="A0AAN5CE86"/>
<evidence type="ECO:0000256" key="2">
    <source>
        <dbReference type="ARBA" id="ARBA00022692"/>
    </source>
</evidence>
<gene>
    <name evidence="7" type="ORF">PMAYCL1PPCAC_08676</name>
</gene>
<dbReference type="GO" id="GO:0016020">
    <property type="term" value="C:membrane"/>
    <property type="evidence" value="ECO:0007669"/>
    <property type="project" value="UniProtKB-SubCell"/>
</dbReference>
<dbReference type="GO" id="GO:0004984">
    <property type="term" value="F:olfactory receptor activity"/>
    <property type="evidence" value="ECO:0007669"/>
    <property type="project" value="TreeGrafter"/>
</dbReference>
<evidence type="ECO:0000313" key="8">
    <source>
        <dbReference type="Proteomes" id="UP001328107"/>
    </source>
</evidence>
<dbReference type="PANTHER" id="PTHR31357:SF5">
    <property type="entry name" value="SERPENTINE RECEPTOR CLASS ALPHA-1-RELATED"/>
    <property type="match status" value="1"/>
</dbReference>
<feature type="transmembrane region" description="Helical" evidence="6">
    <location>
        <begin position="133"/>
        <end position="153"/>
    </location>
</feature>
<feature type="transmembrane region" description="Helical" evidence="6">
    <location>
        <begin position="223"/>
        <end position="245"/>
    </location>
</feature>
<name>A0AAN5CE86_9BILA</name>
<feature type="transmembrane region" description="Helical" evidence="6">
    <location>
        <begin position="20"/>
        <end position="40"/>
    </location>
</feature>
<keyword evidence="3 6" id="KW-1133">Transmembrane helix</keyword>
<evidence type="ECO:0000256" key="5">
    <source>
        <dbReference type="ARBA" id="ARBA00037994"/>
    </source>
</evidence>
<sequence length="287" mass="31937">DSLQLAESMISHPGIVSVHSIMILVSIIGLCLMLVILSAIATYRVFQINLRLLLCSLCAIVIFRTLSSLVRASYFLSLAGRTNCEQTWLVWRCQSYSIIIAGPGMVTGTAFLAVAVERIIALVLGKKYEDTNIPIVGVIASLIVWFEYLYTAIFELIALNGKHQGDNHLLPYCTSVSHHGLSLTTRLVIPCAVSFFLLYVITIVGSFLASTISSHDNKMMGTIVKELCSLAFNCYSIIFPLILWMREPRLKLSLRREPLQLNEPPVAAHFDVVTKMWECALPTRSRS</sequence>